<keyword evidence="1" id="KW-0472">Membrane</keyword>
<dbReference type="AlphaFoldDB" id="A0A4V0KFP3"/>
<dbReference type="VEuPathDB" id="PlasmoDB:PY05507"/>
<evidence type="ECO:0000313" key="3">
    <source>
        <dbReference type="Proteomes" id="UP000072874"/>
    </source>
</evidence>
<evidence type="ECO:0000256" key="1">
    <source>
        <dbReference type="SAM" id="Phobius"/>
    </source>
</evidence>
<dbReference type="Proteomes" id="UP000072874">
    <property type="component" value="Chromosome 5"/>
</dbReference>
<sequence>MNKEVCESFVSIWEDFPDTLTDDEKYQFNDKTFLNSYCFKYECGGPLEKMDAVFFHLINKFFGSSGLFNNNVKNNINAIEYILIWLSHMLNLKDNTGNILTNFYKIYIYNQEKYKNPINGVDGCRNYNDLIYTKKELMEITNEKLSKFYAPFKSLCNMYSRFNDRTSDCTKCLSDANEFVETYNKLNGDSSITNDSSFNKLLCTLSNDYDNFKKKYSDVKCPNSSFPAIEKPKKCVQSFEQNPEQHVQRLEPISQDASSSSSVTNKLFTVLSIFGAIAFLLGISYKYSLFGFRKRFQKQKLREKIKNIKKRMNH</sequence>
<dbReference type="OrthoDB" id="373137at2759"/>
<reference evidence="2 3" key="1">
    <citation type="journal article" date="2014" name="BMC Biol.">
        <title>A comprehensive evaluation of rodent malaria parasite genomes and gene expression.</title>
        <authorList>
            <person name="Otto T.D."/>
            <person name="Bohme U."/>
            <person name="Jackson A.P."/>
            <person name="Hunt M."/>
            <person name="Franke-Fayard B."/>
            <person name="Hoeijmakers W.A."/>
            <person name="Religa A.A."/>
            <person name="Robertson L."/>
            <person name="Sanders M."/>
            <person name="Ogun S.A."/>
            <person name="Cunningham D."/>
            <person name="Erhart A."/>
            <person name="Billker O."/>
            <person name="Khan S.M."/>
            <person name="Stunnenberg H.G."/>
            <person name="Langhorne J."/>
            <person name="Holder A.A."/>
            <person name="Waters A.P."/>
            <person name="Newbold C.I."/>
            <person name="Pain A."/>
            <person name="Berriman M."/>
            <person name="Janse C.J."/>
        </authorList>
    </citation>
    <scope>NUCLEOTIDE SEQUENCE [LARGE SCALE GENOMIC DNA]</scope>
    <source>
        <strain evidence="2 3">17X</strain>
    </source>
</reference>
<accession>A0A4V0KFP3</accession>
<dbReference type="KEGG" id="pyo:PY17X_0500097"/>
<dbReference type="Pfam" id="PF06022">
    <property type="entry name" value="Cir_Bir_Yir"/>
    <property type="match status" value="1"/>
</dbReference>
<dbReference type="OMA" id="TINGEGC"/>
<dbReference type="EMBL" id="LM993659">
    <property type="protein sequence ID" value="VTZ73988.1"/>
    <property type="molecule type" value="Genomic_DNA"/>
</dbReference>
<dbReference type="VEuPathDB" id="PlasmoDB:PY17X_0500097"/>
<dbReference type="VEuPathDB" id="PlasmoDB:Py17XNL_000504344"/>
<keyword evidence="1" id="KW-0812">Transmembrane</keyword>
<dbReference type="GeneID" id="3791316"/>
<protein>
    <submittedName>
        <fullName evidence="2">YIR protein</fullName>
    </submittedName>
</protein>
<keyword evidence="1" id="KW-1133">Transmembrane helix</keyword>
<name>A0A4V0KFP3_PLAYE</name>
<gene>
    <name evidence="2" type="ORF">PY17X_0500097</name>
</gene>
<dbReference type="NCBIfam" id="TIGR01590">
    <property type="entry name" value="yir-bir-cir_Pla"/>
    <property type="match status" value="1"/>
</dbReference>
<dbReference type="VEuPathDB" id="PlasmoDB:PYYM_0040100"/>
<organism evidence="2 3">
    <name type="scientific">Plasmodium yoelii</name>
    <dbReference type="NCBI Taxonomy" id="5861"/>
    <lineage>
        <taxon>Eukaryota</taxon>
        <taxon>Sar</taxon>
        <taxon>Alveolata</taxon>
        <taxon>Apicomplexa</taxon>
        <taxon>Aconoidasida</taxon>
        <taxon>Haemosporida</taxon>
        <taxon>Plasmodiidae</taxon>
        <taxon>Plasmodium</taxon>
        <taxon>Plasmodium (Vinckeia)</taxon>
    </lineage>
</organism>
<feature type="transmembrane region" description="Helical" evidence="1">
    <location>
        <begin position="267"/>
        <end position="292"/>
    </location>
</feature>
<proteinExistence type="predicted"/>
<evidence type="ECO:0000313" key="2">
    <source>
        <dbReference type="EMBL" id="VTZ73988.1"/>
    </source>
</evidence>
<dbReference type="RefSeq" id="XP_022811143.1">
    <property type="nucleotide sequence ID" value="XM_022957722.1"/>
</dbReference>
<dbReference type="InterPro" id="IPR006477">
    <property type="entry name" value="Yir_bir_cir"/>
</dbReference>